<sequence length="254" mass="26321">MRRKLAALLVVGLVAVAGCAGGSGPAADGNTTTGDPIYETSLDADTVTEAHIDALGDAGSYTIESEGTQTMAGQNQTVETSGEINGDMASDAVFSRTEGVQQTVELYAAGDGTAFRTFIAGDRTRYQNVSGQAGNATQYARTTVQSFVGLFDFSYEGTEDVDGETVHVYGAEGGAAVNTSSRAFGQLNESNIDAATATLRVRDDGVVTTAGYNLTVSFQGQTQSVNTTQRFTAIGDTDVAEPDWLSDAQSNTSA</sequence>
<evidence type="ECO:0000313" key="1">
    <source>
        <dbReference type="EMBL" id="SEW29134.1"/>
    </source>
</evidence>
<evidence type="ECO:0008006" key="3">
    <source>
        <dbReference type="Google" id="ProtNLM"/>
    </source>
</evidence>
<dbReference type="STRING" id="355548.SAMN04487945_2801"/>
<gene>
    <name evidence="1" type="ORF">SAMN04487945_2801</name>
</gene>
<dbReference type="Proteomes" id="UP000198518">
    <property type="component" value="Unassembled WGS sequence"/>
</dbReference>
<reference evidence="1 2" key="1">
    <citation type="submission" date="2016-10" db="EMBL/GenBank/DDBJ databases">
        <authorList>
            <person name="de Groot N.N."/>
        </authorList>
    </citation>
    <scope>NUCLEOTIDE SEQUENCE [LARGE SCALE GENOMIC DNA]</scope>
    <source>
        <strain evidence="1 2">CGMCC 1.5337</strain>
    </source>
</reference>
<dbReference type="InterPro" id="IPR055959">
    <property type="entry name" value="DUF7537"/>
</dbReference>
<evidence type="ECO:0000313" key="2">
    <source>
        <dbReference type="Proteomes" id="UP000198518"/>
    </source>
</evidence>
<proteinExistence type="predicted"/>
<name>A0A1I0QNY2_9EURY</name>
<protein>
    <recommendedName>
        <fullName evidence="3">Lipoprotein</fullName>
    </recommendedName>
</protein>
<dbReference type="RefSeq" id="WP_089670083.1">
    <property type="nucleotide sequence ID" value="NZ_FOJA01000001.1"/>
</dbReference>
<dbReference type="EMBL" id="FOJA01000001">
    <property type="protein sequence ID" value="SEW29134.1"/>
    <property type="molecule type" value="Genomic_DNA"/>
</dbReference>
<dbReference type="Pfam" id="PF24381">
    <property type="entry name" value="DUF7537"/>
    <property type="match status" value="1"/>
</dbReference>
<dbReference type="AlphaFoldDB" id="A0A1I0QNY2"/>
<organism evidence="1 2">
    <name type="scientific">Halobacterium jilantaiense</name>
    <dbReference type="NCBI Taxonomy" id="355548"/>
    <lineage>
        <taxon>Archaea</taxon>
        <taxon>Methanobacteriati</taxon>
        <taxon>Methanobacteriota</taxon>
        <taxon>Stenosarchaea group</taxon>
        <taxon>Halobacteria</taxon>
        <taxon>Halobacteriales</taxon>
        <taxon>Halobacteriaceae</taxon>
        <taxon>Halobacterium</taxon>
    </lineage>
</organism>
<keyword evidence="2" id="KW-1185">Reference proteome</keyword>
<dbReference type="OrthoDB" id="237998at2157"/>
<dbReference type="PROSITE" id="PS51257">
    <property type="entry name" value="PROKAR_LIPOPROTEIN"/>
    <property type="match status" value="1"/>
</dbReference>
<accession>A0A1I0QNY2</accession>